<accession>A0AAV7FD43</accession>
<evidence type="ECO:0000313" key="2">
    <source>
        <dbReference type="EMBL" id="KAG9458110.1"/>
    </source>
</evidence>
<dbReference type="SUPFAM" id="SSF54518">
    <property type="entry name" value="Tubby C-terminal domain-like"/>
    <property type="match status" value="1"/>
</dbReference>
<dbReference type="AlphaFoldDB" id="A0AAV7FD43"/>
<evidence type="ECO:0008006" key="4">
    <source>
        <dbReference type="Google" id="ProtNLM"/>
    </source>
</evidence>
<evidence type="ECO:0000256" key="1">
    <source>
        <dbReference type="ARBA" id="ARBA00005437"/>
    </source>
</evidence>
<name>A0AAV7FD43_ARIFI</name>
<comment type="caution">
    <text evidence="2">The sequence shown here is derived from an EMBL/GenBank/DDBJ whole genome shotgun (WGS) entry which is preliminary data.</text>
</comment>
<dbReference type="Pfam" id="PF04525">
    <property type="entry name" value="LOR"/>
    <property type="match status" value="1"/>
</dbReference>
<dbReference type="InterPro" id="IPR007612">
    <property type="entry name" value="LOR"/>
</dbReference>
<dbReference type="PANTHER" id="PTHR31087:SF3">
    <property type="entry name" value="PROTEIN LURP-ONE-RELATED 6"/>
    <property type="match status" value="1"/>
</dbReference>
<organism evidence="2 3">
    <name type="scientific">Aristolochia fimbriata</name>
    <name type="common">White veined hardy Dutchman's pipe vine</name>
    <dbReference type="NCBI Taxonomy" id="158543"/>
    <lineage>
        <taxon>Eukaryota</taxon>
        <taxon>Viridiplantae</taxon>
        <taxon>Streptophyta</taxon>
        <taxon>Embryophyta</taxon>
        <taxon>Tracheophyta</taxon>
        <taxon>Spermatophyta</taxon>
        <taxon>Magnoliopsida</taxon>
        <taxon>Magnoliidae</taxon>
        <taxon>Piperales</taxon>
        <taxon>Aristolochiaceae</taxon>
        <taxon>Aristolochia</taxon>
    </lineage>
</organism>
<dbReference type="Proteomes" id="UP000825729">
    <property type="component" value="Unassembled WGS sequence"/>
</dbReference>
<dbReference type="EMBL" id="JAINDJ010000002">
    <property type="protein sequence ID" value="KAG9458110.1"/>
    <property type="molecule type" value="Genomic_DNA"/>
</dbReference>
<dbReference type="InterPro" id="IPR025659">
    <property type="entry name" value="Tubby-like_C"/>
</dbReference>
<evidence type="ECO:0000313" key="3">
    <source>
        <dbReference type="Proteomes" id="UP000825729"/>
    </source>
</evidence>
<keyword evidence="3" id="KW-1185">Reference proteome</keyword>
<dbReference type="PANTHER" id="PTHR31087">
    <property type="match status" value="1"/>
</dbReference>
<gene>
    <name evidence="2" type="ORF">H6P81_002618</name>
</gene>
<reference evidence="2 3" key="1">
    <citation type="submission" date="2021-07" db="EMBL/GenBank/DDBJ databases">
        <title>The Aristolochia fimbriata genome: insights into angiosperm evolution, floral development and chemical biosynthesis.</title>
        <authorList>
            <person name="Jiao Y."/>
        </authorList>
    </citation>
    <scope>NUCLEOTIDE SEQUENCE [LARGE SCALE GENOMIC DNA]</scope>
    <source>
        <strain evidence="2">IBCAS-2021</strain>
        <tissue evidence="2">Leaf</tissue>
    </source>
</reference>
<comment type="similarity">
    <text evidence="1">Belongs to the LOR family.</text>
</comment>
<sequence length="208" mass="22472">MSGGTSVAVVVPIVSKIYCNSSSPLVFVVRNRPPAVNGGGFVVSNCRQEVVFRVDGCGTLGTKGKLILRDANAAPLLVIRRKGGVVQALSVYKQWRGYAQEEGAETLVFSLKEPSSWALKSKIRVSIGPHCSGWDFEVKGSFVDRDCCIRDRRGNVAAQVGVVQVMKESEESNKDYVYHVVVQPGVDQAFVFGVLAVLDNIYGQSTAC</sequence>
<dbReference type="InterPro" id="IPR038595">
    <property type="entry name" value="LOR_sf"/>
</dbReference>
<dbReference type="Gene3D" id="2.40.160.200">
    <property type="entry name" value="LURP1-related"/>
    <property type="match status" value="1"/>
</dbReference>
<protein>
    <recommendedName>
        <fullName evidence="4">Protein LURP-one-related 6</fullName>
    </recommendedName>
</protein>
<proteinExistence type="inferred from homology"/>